<proteinExistence type="predicted"/>
<accession>A0AAI8VP59</accession>
<gene>
    <name evidence="2" type="ORF">KHLLAP_LOCUS8368</name>
</gene>
<dbReference type="Proteomes" id="UP001295740">
    <property type="component" value="Unassembled WGS sequence"/>
</dbReference>
<reference evidence="2" key="1">
    <citation type="submission" date="2023-10" db="EMBL/GenBank/DDBJ databases">
        <authorList>
            <person name="Hackl T."/>
        </authorList>
    </citation>
    <scope>NUCLEOTIDE SEQUENCE</scope>
</reference>
<feature type="compositionally biased region" description="Basic and acidic residues" evidence="1">
    <location>
        <begin position="36"/>
        <end position="46"/>
    </location>
</feature>
<dbReference type="AlphaFoldDB" id="A0AAI8VP59"/>
<protein>
    <submittedName>
        <fullName evidence="2">Uu.00g090860.m01.CDS01</fullName>
    </submittedName>
</protein>
<evidence type="ECO:0000313" key="2">
    <source>
        <dbReference type="EMBL" id="CAJ2507900.1"/>
    </source>
</evidence>
<name>A0AAI8VP59_9PEZI</name>
<feature type="region of interest" description="Disordered" evidence="1">
    <location>
        <begin position="36"/>
        <end position="55"/>
    </location>
</feature>
<sequence>MTKTGIILGADIAGFLIAQYLFRRTAAAVLGHECRDRATTQRRRGDDEGDALPQARQDDRIAVQRRHVVEGALRFLPLILPLLVLLPSTTAEKAMSTPLQGGKIEPHAFDDAKVQLALSIGRDCGTGQVGDMKPFSFLIWWFKSRHLGTDPGAAYAAGVDSKNRPWPA</sequence>
<evidence type="ECO:0000256" key="1">
    <source>
        <dbReference type="SAM" id="MobiDB-lite"/>
    </source>
</evidence>
<comment type="caution">
    <text evidence="2">The sequence shown here is derived from an EMBL/GenBank/DDBJ whole genome shotgun (WGS) entry which is preliminary data.</text>
</comment>
<evidence type="ECO:0000313" key="3">
    <source>
        <dbReference type="Proteomes" id="UP001295740"/>
    </source>
</evidence>
<keyword evidence="3" id="KW-1185">Reference proteome</keyword>
<dbReference type="EMBL" id="CAUWAG010000010">
    <property type="protein sequence ID" value="CAJ2507900.1"/>
    <property type="molecule type" value="Genomic_DNA"/>
</dbReference>
<organism evidence="2 3">
    <name type="scientific">Anthostomella pinea</name>
    <dbReference type="NCBI Taxonomy" id="933095"/>
    <lineage>
        <taxon>Eukaryota</taxon>
        <taxon>Fungi</taxon>
        <taxon>Dikarya</taxon>
        <taxon>Ascomycota</taxon>
        <taxon>Pezizomycotina</taxon>
        <taxon>Sordariomycetes</taxon>
        <taxon>Xylariomycetidae</taxon>
        <taxon>Xylariales</taxon>
        <taxon>Xylariaceae</taxon>
        <taxon>Anthostomella</taxon>
    </lineage>
</organism>